<dbReference type="InterPro" id="IPR036584">
    <property type="entry name" value="FliS_sf"/>
</dbReference>
<evidence type="ECO:0000256" key="6">
    <source>
        <dbReference type="PIRNR" id="PIRNR039090"/>
    </source>
</evidence>
<dbReference type="PANTHER" id="PTHR34773:SF1">
    <property type="entry name" value="FLAGELLAR SECRETION CHAPERONE FLIS"/>
    <property type="match status" value="1"/>
</dbReference>
<dbReference type="CDD" id="cd16098">
    <property type="entry name" value="FliS"/>
    <property type="match status" value="1"/>
</dbReference>
<keyword evidence="8" id="KW-1185">Reference proteome</keyword>
<dbReference type="InterPro" id="IPR003713">
    <property type="entry name" value="FliS"/>
</dbReference>
<dbReference type="EMBL" id="CP155571">
    <property type="protein sequence ID" value="XFO74078.1"/>
    <property type="molecule type" value="Genomic_DNA"/>
</dbReference>
<organism evidence="7 8">
    <name type="scientific">Sporomusa acidovorans (strain ATCC 49682 / DSM 3132 / Mol)</name>
    <dbReference type="NCBI Taxonomy" id="1123286"/>
    <lineage>
        <taxon>Bacteria</taxon>
        <taxon>Bacillati</taxon>
        <taxon>Bacillota</taxon>
        <taxon>Negativicutes</taxon>
        <taxon>Selenomonadales</taxon>
        <taxon>Sporomusaceae</taxon>
        <taxon>Sporomusa</taxon>
    </lineage>
</organism>
<proteinExistence type="inferred from homology"/>
<dbReference type="PIRSF" id="PIRSF039090">
    <property type="entry name" value="Flis"/>
    <property type="match status" value="1"/>
</dbReference>
<reference evidence="7" key="1">
    <citation type="submission" date="2024-05" db="EMBL/GenBank/DDBJ databases">
        <title>Isolation and characterization of Sporomusa carbonis sp. nov., a carboxydotrophic hydrogenogen in the genus of Sporomusa isolated from a charcoal burning pile.</title>
        <authorList>
            <person name="Boeer T."/>
            <person name="Rosenbaum F."/>
            <person name="Eysell L."/>
            <person name="Mueller V."/>
            <person name="Daniel R."/>
            <person name="Poehlein A."/>
        </authorList>
    </citation>
    <scope>NUCLEOTIDE SEQUENCE [LARGE SCALE GENOMIC DNA]</scope>
    <source>
        <strain evidence="7">DSM 3132</strain>
    </source>
</reference>
<keyword evidence="7" id="KW-0969">Cilium</keyword>
<evidence type="ECO:0000256" key="5">
    <source>
        <dbReference type="ARBA" id="ARBA00023186"/>
    </source>
</evidence>
<dbReference type="NCBIfam" id="TIGR00208">
    <property type="entry name" value="fliS"/>
    <property type="match status" value="1"/>
</dbReference>
<keyword evidence="4 6" id="KW-1005">Bacterial flagellum biogenesis</keyword>
<dbReference type="Pfam" id="PF02561">
    <property type="entry name" value="FliS"/>
    <property type="match status" value="1"/>
</dbReference>
<evidence type="ECO:0000256" key="2">
    <source>
        <dbReference type="ARBA" id="ARBA00008787"/>
    </source>
</evidence>
<dbReference type="Gene3D" id="1.20.120.340">
    <property type="entry name" value="Flagellar protein FliS"/>
    <property type="match status" value="1"/>
</dbReference>
<comment type="similarity">
    <text evidence="2 6">Belongs to the FliS family.</text>
</comment>
<dbReference type="Proteomes" id="UP000216052">
    <property type="component" value="Chromosome"/>
</dbReference>
<accession>A0ABZ3J6V7</accession>
<evidence type="ECO:0000256" key="1">
    <source>
        <dbReference type="ARBA" id="ARBA00004514"/>
    </source>
</evidence>
<sequence>MDAATTANVYKQQQIMTAPPEELTLMLYNGAIRFITESLHALEEKDLEKAHHKNMRAQNIVHELMVTTDTDYEISKNWLIIEEYILHCLVQGNINKEKAPLEQAKKLLTEFRDTWVQVIKQVRRERAEAK</sequence>
<comment type="subcellular location">
    <subcellularLocation>
        <location evidence="1 6">Cytoplasm</location>
        <location evidence="1 6">Cytosol</location>
    </subcellularLocation>
</comment>
<evidence type="ECO:0000313" key="8">
    <source>
        <dbReference type="Proteomes" id="UP000216052"/>
    </source>
</evidence>
<evidence type="ECO:0000256" key="4">
    <source>
        <dbReference type="ARBA" id="ARBA00022795"/>
    </source>
</evidence>
<keyword evidence="3 6" id="KW-0963">Cytoplasm</keyword>
<protein>
    <recommendedName>
        <fullName evidence="6">Flagellar secretion chaperone FliS</fullName>
    </recommendedName>
</protein>
<dbReference type="SUPFAM" id="SSF101116">
    <property type="entry name" value="Flagellar export chaperone FliS"/>
    <property type="match status" value="1"/>
</dbReference>
<keyword evidence="5" id="KW-0143">Chaperone</keyword>
<dbReference type="PANTHER" id="PTHR34773">
    <property type="entry name" value="FLAGELLAR SECRETION CHAPERONE FLIS"/>
    <property type="match status" value="1"/>
</dbReference>
<evidence type="ECO:0000256" key="3">
    <source>
        <dbReference type="ARBA" id="ARBA00022490"/>
    </source>
</evidence>
<name>A0ABZ3J6V7_SPOA4</name>
<dbReference type="RefSeq" id="WP_093792991.1">
    <property type="nucleotide sequence ID" value="NZ_CP155571.1"/>
</dbReference>
<evidence type="ECO:0000313" key="7">
    <source>
        <dbReference type="EMBL" id="XFO74078.1"/>
    </source>
</evidence>
<keyword evidence="7" id="KW-0282">Flagellum</keyword>
<keyword evidence="7" id="KW-0966">Cell projection</keyword>
<gene>
    <name evidence="7" type="primary">fliS_2</name>
    <name evidence="7" type="ORF">SPACI_041870</name>
</gene>